<feature type="transmembrane region" description="Helical" evidence="6">
    <location>
        <begin position="453"/>
        <end position="475"/>
    </location>
</feature>
<dbReference type="PRINTS" id="PR01435">
    <property type="entry name" value="NPOXDRDTASE5"/>
</dbReference>
<comment type="subcellular location">
    <subcellularLocation>
        <location evidence="1">Endomembrane system</location>
        <topology evidence="1">Multi-pass membrane protein</topology>
    </subcellularLocation>
    <subcellularLocation>
        <location evidence="5">Membrane</location>
        <topology evidence="5">Multi-pass membrane protein</topology>
    </subcellularLocation>
</comment>
<feature type="transmembrane region" description="Helical" evidence="6">
    <location>
        <begin position="210"/>
        <end position="228"/>
    </location>
</feature>
<dbReference type="PANTHER" id="PTHR42829">
    <property type="entry name" value="NADH-UBIQUINONE OXIDOREDUCTASE CHAIN 5"/>
    <property type="match status" value="1"/>
</dbReference>
<feature type="transmembrane region" description="Helical" evidence="6">
    <location>
        <begin position="249"/>
        <end position="267"/>
    </location>
</feature>
<feature type="transmembrane region" description="Helical" evidence="6">
    <location>
        <begin position="88"/>
        <end position="107"/>
    </location>
</feature>
<comment type="caution">
    <text evidence="9">The sequence shown here is derived from an EMBL/GenBank/DDBJ whole genome shotgun (WGS) entry which is preliminary data.</text>
</comment>
<dbReference type="Gene3D" id="1.20.5.2700">
    <property type="match status" value="1"/>
</dbReference>
<sequence>MSKLVYLVPLFPLLGFLINGLFRKSLSKGLIGVIGSGAILASFIVSLVLFFDVKSAGAALPVEPLFTFINTASFKIDFAFQVDQLSSLFLLIITGVGFLIHLYSTAYMHEETEAHFGRYFAYLNLFVFSMLLLVLGANYVIMFIGWEGVGLCSYLLIGYWFKNSEYNYAATKAFVMNRIGDLGFLLAIFWLLSKLGAVSFVEVFTHLDKLTPGDITAITVLLFVGAMGKSAQIPLYTWLPDAMAGPTPVSALIHAATMVTAGIYMVARSNALYSLSEVAQHLVTIIGLATALFSATIALRQNDIKKVLAYSTVSQLGYMFIGLGVGAYTGAVFHVMTHAFFKALLFLGAGSVIHAMHHEQDIRKMGGLRKYLPTTHWTFLAGCIAIAGIPPLSGFFSKDEILAAAYAKNPVYWGLGVAGAALTAFYMFRLYATTFLGNFRGTHEQEHHLHESPAAMTWPLIILAVLSIIAGFVGVPEVLGGGHMLRSFLAPVLVTEHHPEIEHSTEYMLMGVSVALAAIAIIIAINKFSKKPQLEEPAGFGKVLADKWYVDELYDAIIVKPLNAFAGFLKNVVEKSGIDGIVNGVGRFVQYSARQLRLLQSGQVGSYILFMVLSMVVFFLVYWNQAMITHFFQKIF</sequence>
<reference evidence="9 10" key="1">
    <citation type="submission" date="2023-07" db="EMBL/GenBank/DDBJ databases">
        <authorList>
            <person name="Lian W.-H."/>
        </authorList>
    </citation>
    <scope>NUCLEOTIDE SEQUENCE [LARGE SCALE GENOMIC DNA]</scope>
    <source>
        <strain evidence="9 10">SYSU DXS3180</strain>
    </source>
</reference>
<feature type="transmembrane region" description="Helical" evidence="6">
    <location>
        <begin position="377"/>
        <end position="396"/>
    </location>
</feature>
<evidence type="ECO:0000259" key="7">
    <source>
        <dbReference type="Pfam" id="PF00361"/>
    </source>
</evidence>
<organism evidence="9 10">
    <name type="scientific">Danxiaibacter flavus</name>
    <dbReference type="NCBI Taxonomy" id="3049108"/>
    <lineage>
        <taxon>Bacteria</taxon>
        <taxon>Pseudomonadati</taxon>
        <taxon>Bacteroidota</taxon>
        <taxon>Chitinophagia</taxon>
        <taxon>Chitinophagales</taxon>
        <taxon>Chitinophagaceae</taxon>
        <taxon>Danxiaibacter</taxon>
    </lineage>
</organism>
<dbReference type="NCBIfam" id="TIGR01974">
    <property type="entry name" value="NDH_I_L"/>
    <property type="match status" value="1"/>
</dbReference>
<dbReference type="EMBL" id="JAULBC010000001">
    <property type="protein sequence ID" value="MEX6686282.1"/>
    <property type="molecule type" value="Genomic_DNA"/>
</dbReference>
<dbReference type="NCBIfam" id="NF005141">
    <property type="entry name" value="PRK06590.1"/>
    <property type="match status" value="1"/>
</dbReference>
<feature type="transmembrane region" description="Helical" evidence="6">
    <location>
        <begin position="279"/>
        <end position="300"/>
    </location>
</feature>
<keyword evidence="3 6" id="KW-1133">Transmembrane helix</keyword>
<dbReference type="InterPro" id="IPR003945">
    <property type="entry name" value="NU5C-like"/>
</dbReference>
<dbReference type="Proteomes" id="UP001560573">
    <property type="component" value="Unassembled WGS sequence"/>
</dbReference>
<keyword evidence="10" id="KW-1185">Reference proteome</keyword>
<evidence type="ECO:0000256" key="5">
    <source>
        <dbReference type="RuleBase" id="RU000320"/>
    </source>
</evidence>
<evidence type="ECO:0000256" key="4">
    <source>
        <dbReference type="ARBA" id="ARBA00023136"/>
    </source>
</evidence>
<accession>A0ABV3Z8U7</accession>
<dbReference type="RefSeq" id="WP_369327675.1">
    <property type="nucleotide sequence ID" value="NZ_JAULBC010000001.1"/>
</dbReference>
<feature type="transmembrane region" description="Helical" evidence="6">
    <location>
        <begin position="307"/>
        <end position="329"/>
    </location>
</feature>
<feature type="transmembrane region" description="Helical" evidence="6">
    <location>
        <begin position="335"/>
        <end position="356"/>
    </location>
</feature>
<evidence type="ECO:0000259" key="8">
    <source>
        <dbReference type="Pfam" id="PF00662"/>
    </source>
</evidence>
<protein>
    <submittedName>
        <fullName evidence="9">NADH-quinone oxidoreductase subunit L</fullName>
    </submittedName>
</protein>
<gene>
    <name evidence="9" type="primary">nuoL</name>
    <name evidence="9" type="ORF">QTN47_02185</name>
</gene>
<dbReference type="PRINTS" id="PR01434">
    <property type="entry name" value="NADHDHGNASE5"/>
</dbReference>
<feature type="transmembrane region" description="Helical" evidence="6">
    <location>
        <begin position="143"/>
        <end position="161"/>
    </location>
</feature>
<keyword evidence="4 6" id="KW-0472">Membrane</keyword>
<feature type="transmembrane region" description="Helical" evidence="6">
    <location>
        <begin position="6"/>
        <end position="22"/>
    </location>
</feature>
<feature type="transmembrane region" description="Helical" evidence="6">
    <location>
        <begin position="507"/>
        <end position="525"/>
    </location>
</feature>
<dbReference type="Pfam" id="PF00662">
    <property type="entry name" value="Proton_antipo_N"/>
    <property type="match status" value="1"/>
</dbReference>
<feature type="transmembrane region" description="Helical" evidence="6">
    <location>
        <begin position="604"/>
        <end position="623"/>
    </location>
</feature>
<evidence type="ECO:0000313" key="10">
    <source>
        <dbReference type="Proteomes" id="UP001560573"/>
    </source>
</evidence>
<feature type="transmembrane region" description="Helical" evidence="6">
    <location>
        <begin position="182"/>
        <end position="204"/>
    </location>
</feature>
<dbReference type="InterPro" id="IPR018393">
    <property type="entry name" value="NADHpl_OxRdtase_5_subgr"/>
</dbReference>
<dbReference type="InterPro" id="IPR001516">
    <property type="entry name" value="Proton_antipo_N"/>
</dbReference>
<dbReference type="Pfam" id="PF00361">
    <property type="entry name" value="Proton_antipo_M"/>
    <property type="match status" value="1"/>
</dbReference>
<evidence type="ECO:0000256" key="3">
    <source>
        <dbReference type="ARBA" id="ARBA00022989"/>
    </source>
</evidence>
<name>A0ABV3Z8U7_9BACT</name>
<dbReference type="InterPro" id="IPR001750">
    <property type="entry name" value="ND/Mrp_TM"/>
</dbReference>
<evidence type="ECO:0000256" key="2">
    <source>
        <dbReference type="ARBA" id="ARBA00022692"/>
    </source>
</evidence>
<feature type="transmembrane region" description="Helical" evidence="6">
    <location>
        <begin position="119"/>
        <end position="137"/>
    </location>
</feature>
<evidence type="ECO:0000313" key="9">
    <source>
        <dbReference type="EMBL" id="MEX6686282.1"/>
    </source>
</evidence>
<evidence type="ECO:0000256" key="6">
    <source>
        <dbReference type="SAM" id="Phobius"/>
    </source>
</evidence>
<keyword evidence="2 5" id="KW-0812">Transmembrane</keyword>
<feature type="domain" description="NADH-Ubiquinone oxidoreductase (complex I) chain 5 N-terminal" evidence="8">
    <location>
        <begin position="68"/>
        <end position="120"/>
    </location>
</feature>
<proteinExistence type="predicted"/>
<feature type="transmembrane region" description="Helical" evidence="6">
    <location>
        <begin position="29"/>
        <end position="51"/>
    </location>
</feature>
<feature type="transmembrane region" description="Helical" evidence="6">
    <location>
        <begin position="411"/>
        <end position="432"/>
    </location>
</feature>
<feature type="domain" description="NADH:quinone oxidoreductase/Mrp antiporter transmembrane" evidence="7">
    <location>
        <begin position="138"/>
        <end position="413"/>
    </location>
</feature>
<evidence type="ECO:0000256" key="1">
    <source>
        <dbReference type="ARBA" id="ARBA00004127"/>
    </source>
</evidence>
<dbReference type="PANTHER" id="PTHR42829:SF2">
    <property type="entry name" value="NADH-UBIQUINONE OXIDOREDUCTASE CHAIN 5"/>
    <property type="match status" value="1"/>
</dbReference>